<protein>
    <submittedName>
        <fullName evidence="2">Uncharacterized protein</fullName>
    </submittedName>
</protein>
<feature type="region of interest" description="Disordered" evidence="1">
    <location>
        <begin position="71"/>
        <end position="123"/>
    </location>
</feature>
<keyword evidence="3" id="KW-1185">Reference proteome</keyword>
<name>A0ABN9W435_9DINO</name>
<proteinExistence type="predicted"/>
<sequence length="123" mass="12189">MARTTMRLLDLAALPFATPPLPEPSEIGCAEGRGGATAPGRRQGAASALPAELSRENETLAAPGALPQSSLAGVLVRPPPPSGVCSSRGWPSAAEHGARSSPCAALSPVEEAQGSGLGELGLA</sequence>
<organism evidence="2 3">
    <name type="scientific">Prorocentrum cordatum</name>
    <dbReference type="NCBI Taxonomy" id="2364126"/>
    <lineage>
        <taxon>Eukaryota</taxon>
        <taxon>Sar</taxon>
        <taxon>Alveolata</taxon>
        <taxon>Dinophyceae</taxon>
        <taxon>Prorocentrales</taxon>
        <taxon>Prorocentraceae</taxon>
        <taxon>Prorocentrum</taxon>
    </lineage>
</organism>
<evidence type="ECO:0000313" key="3">
    <source>
        <dbReference type="Proteomes" id="UP001189429"/>
    </source>
</evidence>
<gene>
    <name evidence="2" type="ORF">PCOR1329_LOCUS63880</name>
</gene>
<evidence type="ECO:0000313" key="2">
    <source>
        <dbReference type="EMBL" id="CAK0880858.1"/>
    </source>
</evidence>
<reference evidence="2" key="1">
    <citation type="submission" date="2023-10" db="EMBL/GenBank/DDBJ databases">
        <authorList>
            <person name="Chen Y."/>
            <person name="Shah S."/>
            <person name="Dougan E. K."/>
            <person name="Thang M."/>
            <person name="Chan C."/>
        </authorList>
    </citation>
    <scope>NUCLEOTIDE SEQUENCE [LARGE SCALE GENOMIC DNA]</scope>
</reference>
<comment type="caution">
    <text evidence="2">The sequence shown here is derived from an EMBL/GenBank/DDBJ whole genome shotgun (WGS) entry which is preliminary data.</text>
</comment>
<accession>A0ABN9W435</accession>
<evidence type="ECO:0000256" key="1">
    <source>
        <dbReference type="SAM" id="MobiDB-lite"/>
    </source>
</evidence>
<feature type="region of interest" description="Disordered" evidence="1">
    <location>
        <begin position="16"/>
        <end position="51"/>
    </location>
</feature>
<dbReference type="Proteomes" id="UP001189429">
    <property type="component" value="Unassembled WGS sequence"/>
</dbReference>
<dbReference type="EMBL" id="CAUYUJ010018126">
    <property type="protein sequence ID" value="CAK0880858.1"/>
    <property type="molecule type" value="Genomic_DNA"/>
</dbReference>